<proteinExistence type="predicted"/>
<dbReference type="AlphaFoldDB" id="A0A410MDN4"/>
<dbReference type="OrthoDB" id="2971697at2"/>
<organism evidence="2 3">
    <name type="scientific">Halobacillus litoralis</name>
    <dbReference type="NCBI Taxonomy" id="45668"/>
    <lineage>
        <taxon>Bacteria</taxon>
        <taxon>Bacillati</taxon>
        <taxon>Bacillota</taxon>
        <taxon>Bacilli</taxon>
        <taxon>Bacillales</taxon>
        <taxon>Bacillaceae</taxon>
        <taxon>Halobacillus</taxon>
    </lineage>
</organism>
<evidence type="ECO:0000256" key="1">
    <source>
        <dbReference type="SAM" id="Phobius"/>
    </source>
</evidence>
<feature type="transmembrane region" description="Helical" evidence="1">
    <location>
        <begin position="12"/>
        <end position="36"/>
    </location>
</feature>
<keyword evidence="1" id="KW-1133">Transmembrane helix</keyword>
<keyword evidence="1" id="KW-0812">Transmembrane</keyword>
<evidence type="ECO:0000313" key="3">
    <source>
        <dbReference type="Proteomes" id="UP000287756"/>
    </source>
</evidence>
<dbReference type="EMBL" id="CP026118">
    <property type="protein sequence ID" value="QAS52788.1"/>
    <property type="molecule type" value="Genomic_DNA"/>
</dbReference>
<evidence type="ECO:0000313" key="2">
    <source>
        <dbReference type="EMBL" id="QAS52788.1"/>
    </source>
</evidence>
<name>A0A410MDN4_9BACI</name>
<reference evidence="2 3" key="1">
    <citation type="submission" date="2018-01" db="EMBL/GenBank/DDBJ databases">
        <title>The whole genome sequencing and assembly of Halobacillus litoralis ERB031 strain.</title>
        <authorList>
            <person name="Lee S.-J."/>
            <person name="Park M.-K."/>
            <person name="Kim J.-Y."/>
            <person name="Lee Y.-J."/>
            <person name="Yi H."/>
            <person name="Bahn Y.-S."/>
            <person name="Kim J.F."/>
            <person name="Lee D.-W."/>
        </authorList>
    </citation>
    <scope>NUCLEOTIDE SEQUENCE [LARGE SCALE GENOMIC DNA]</scope>
    <source>
        <strain evidence="2 3">ERB 031</strain>
    </source>
</reference>
<gene>
    <name evidence="2" type="ORF">HLI_11570</name>
</gene>
<protein>
    <submittedName>
        <fullName evidence="2">Uncharacterized protein</fullName>
    </submittedName>
</protein>
<dbReference type="Proteomes" id="UP000287756">
    <property type="component" value="Chromosome"/>
</dbReference>
<accession>A0A410MDN4</accession>
<dbReference type="KEGG" id="hli:HLI_11570"/>
<keyword evidence="1" id="KW-0472">Membrane</keyword>
<sequence>MKLKNTKEVLEYVIINLAIYICFFGGIYFSGVFAGVEWSSYWIDFSWNMFNIEELKQIIGL</sequence>